<dbReference type="InterPro" id="IPR008978">
    <property type="entry name" value="HSP20-like_chaperone"/>
</dbReference>
<keyword evidence="5" id="KW-0539">Nucleus</keyword>
<gene>
    <name evidence="7" type="ORF">MNAN1_000403</name>
</gene>
<dbReference type="PANTHER" id="PTHR21664">
    <property type="entry name" value="CHRONIC MYELOGENOUS LEUKEMIA TUMOR ANTIGEN 66"/>
    <property type="match status" value="1"/>
</dbReference>
<keyword evidence="4" id="KW-0963">Cytoplasm</keyword>
<dbReference type="AlphaFoldDB" id="A0AAF0EJD5"/>
<dbReference type="PANTHER" id="PTHR21664:SF1">
    <property type="entry name" value="NUDC DOMAIN-CONTAINING PROTEIN 1"/>
    <property type="match status" value="1"/>
</dbReference>
<evidence type="ECO:0000259" key="6">
    <source>
        <dbReference type="PROSITE" id="PS51203"/>
    </source>
</evidence>
<dbReference type="GO" id="GO:0005634">
    <property type="term" value="C:nucleus"/>
    <property type="evidence" value="ECO:0007669"/>
    <property type="project" value="UniProtKB-SubCell"/>
</dbReference>
<accession>A0AAF0EJD5</accession>
<evidence type="ECO:0000313" key="7">
    <source>
        <dbReference type="EMBL" id="WFD25443.1"/>
    </source>
</evidence>
<dbReference type="Proteomes" id="UP001213623">
    <property type="component" value="Chromosome 1"/>
</dbReference>
<dbReference type="SUPFAM" id="SSF49764">
    <property type="entry name" value="HSP20-like chaperones"/>
    <property type="match status" value="1"/>
</dbReference>
<evidence type="ECO:0000256" key="4">
    <source>
        <dbReference type="ARBA" id="ARBA00022490"/>
    </source>
</evidence>
<keyword evidence="8" id="KW-1185">Reference proteome</keyword>
<evidence type="ECO:0000256" key="5">
    <source>
        <dbReference type="ARBA" id="ARBA00023242"/>
    </source>
</evidence>
<evidence type="ECO:0000256" key="2">
    <source>
        <dbReference type="ARBA" id="ARBA00004496"/>
    </source>
</evidence>
<dbReference type="GO" id="GO:0005737">
    <property type="term" value="C:cytoplasm"/>
    <property type="evidence" value="ECO:0007669"/>
    <property type="project" value="UniProtKB-SubCell"/>
</dbReference>
<comment type="subcellular location">
    <subcellularLocation>
        <location evidence="2">Cytoplasm</location>
    </subcellularLocation>
    <subcellularLocation>
        <location evidence="1">Nucleus</location>
    </subcellularLocation>
</comment>
<name>A0AAF0EJD5_9BASI</name>
<dbReference type="EMBL" id="CP119892">
    <property type="protein sequence ID" value="WFD25443.1"/>
    <property type="molecule type" value="Genomic_DNA"/>
</dbReference>
<feature type="domain" description="CS" evidence="6">
    <location>
        <begin position="282"/>
        <end position="390"/>
    </location>
</feature>
<proteinExistence type="predicted"/>
<dbReference type="PROSITE" id="PS51203">
    <property type="entry name" value="CS"/>
    <property type="match status" value="1"/>
</dbReference>
<reference evidence="7" key="1">
    <citation type="submission" date="2023-03" db="EMBL/GenBank/DDBJ databases">
        <title>Mating type loci evolution in Malassezia.</title>
        <authorList>
            <person name="Coelho M.A."/>
        </authorList>
    </citation>
    <scope>NUCLEOTIDE SEQUENCE</scope>
    <source>
        <strain evidence="7">CBS 9557</strain>
    </source>
</reference>
<protein>
    <recommendedName>
        <fullName evidence="3">NudC domain-containing protein 1</fullName>
    </recommendedName>
</protein>
<sequence length="563" mass="60503">MFPIDRAHACPTFEAYKLGDVSAFHAEQVPLTQRVAGSSSSAAAPLGFKELKTRAMHSPLATYDGTCGAYITENGGIILVSWSKTPITCTEICKLPSLVYSHYTDHLPSLCALGASGWLACGDTDTLMWVERGKYHWAFGTIVLPPIPTPIVDPNATGPPHFPWTLLQAEIQGDGLLYALLQRTLRTRPTSDGGRGASDSVREPLSTNTIFEVVLVCSGLEQEGDMAAELLWRVQCSEPVKYVQLAGPACLMGAEAPIEQCDDERPVQAVSSQTVPTERPTAEQAPYTWTQTDDTVMVALALPSHIRKEDIRAHFSLQGCSVSLSAAASSHTATTPSEHLLRDGGFTAQAVWGRIEPTNSVWDLETVGSAQLLTLHLAKAHTGTRWPHVFAHDDGVLETLDPSQLAAMAQGLAKYTQPISSSTLLHESLEEAGPSAPSLQLAWIAPDGQITKAAPDAHAFLARATPAHDPALLLQHDLDGHVFVPPSPIAWDAWSHAATMPAIGYVLASKREAHPVYMYRGTSTPTVLAAEPRFSREAHCQGSHVYVYGAADAQRGTSYMGAL</sequence>
<dbReference type="InterPro" id="IPR007052">
    <property type="entry name" value="CS_dom"/>
</dbReference>
<evidence type="ECO:0000256" key="1">
    <source>
        <dbReference type="ARBA" id="ARBA00004123"/>
    </source>
</evidence>
<dbReference type="InterPro" id="IPR037895">
    <property type="entry name" value="NUDCD1"/>
</dbReference>
<evidence type="ECO:0000256" key="3">
    <source>
        <dbReference type="ARBA" id="ARBA00018915"/>
    </source>
</evidence>
<evidence type="ECO:0000313" key="8">
    <source>
        <dbReference type="Proteomes" id="UP001213623"/>
    </source>
</evidence>
<organism evidence="7 8">
    <name type="scientific">Malassezia nana</name>
    <dbReference type="NCBI Taxonomy" id="180528"/>
    <lineage>
        <taxon>Eukaryota</taxon>
        <taxon>Fungi</taxon>
        <taxon>Dikarya</taxon>
        <taxon>Basidiomycota</taxon>
        <taxon>Ustilaginomycotina</taxon>
        <taxon>Malasseziomycetes</taxon>
        <taxon>Malasseziales</taxon>
        <taxon>Malasseziaceae</taxon>
        <taxon>Malassezia</taxon>
    </lineage>
</organism>
<dbReference type="Pfam" id="PF04969">
    <property type="entry name" value="CS"/>
    <property type="match status" value="1"/>
</dbReference>
<dbReference type="Gene3D" id="2.60.40.790">
    <property type="match status" value="1"/>
</dbReference>